<dbReference type="InterPro" id="IPR002864">
    <property type="entry name" value="Acyl-ACP_thioesterase_NHD"/>
</dbReference>
<dbReference type="PANTHER" id="PTHR31727:SF6">
    <property type="entry name" value="OLEOYL-ACYL CARRIER PROTEIN THIOESTERASE 1, CHLOROPLASTIC"/>
    <property type="match status" value="1"/>
</dbReference>
<keyword evidence="5" id="KW-0809">Transit peptide</keyword>
<dbReference type="CDD" id="cd00586">
    <property type="entry name" value="4HBT"/>
    <property type="match status" value="2"/>
</dbReference>
<keyword evidence="3 10" id="KW-0378">Hydrolase</keyword>
<evidence type="ECO:0000256" key="7">
    <source>
        <dbReference type="ARBA" id="ARBA00023160"/>
    </source>
</evidence>
<evidence type="ECO:0000256" key="1">
    <source>
        <dbReference type="ARBA" id="ARBA00006500"/>
    </source>
</evidence>
<dbReference type="Gene3D" id="3.10.129.10">
    <property type="entry name" value="Hotdog Thioesterase"/>
    <property type="match status" value="1"/>
</dbReference>
<feature type="domain" description="Acyl-ACP thioesterase-like C-terminal" evidence="9">
    <location>
        <begin position="147"/>
        <end position="245"/>
    </location>
</feature>
<name>A0A091C843_9ENTE</name>
<dbReference type="InterPro" id="IPR049427">
    <property type="entry name" value="Acyl-ACP_TE_C"/>
</dbReference>
<protein>
    <submittedName>
        <fullName evidence="10">Acyl-ACP thioesterase</fullName>
        <ecNumber evidence="10">3.1.2.-</ecNumber>
    </submittedName>
</protein>
<evidence type="ECO:0000259" key="8">
    <source>
        <dbReference type="Pfam" id="PF01643"/>
    </source>
</evidence>
<dbReference type="GO" id="GO:0016297">
    <property type="term" value="F:fatty acyl-[ACP] hydrolase activity"/>
    <property type="evidence" value="ECO:0007669"/>
    <property type="project" value="InterPro"/>
</dbReference>
<reference evidence="10 11" key="1">
    <citation type="submission" date="2014-08" db="EMBL/GenBank/DDBJ databases">
        <title>Genome sequence of Tetragenococcus muriaticus.</title>
        <authorList>
            <person name="Chuea-nongthon C."/>
            <person name="Rodtong S."/>
            <person name="Yongsawatdigul J."/>
            <person name="Steele J.L."/>
            <person name="Liu X.-y."/>
            <person name="Speers J."/>
            <person name="Glasner J.D."/>
            <person name="Neeno-Eckwall E.C."/>
        </authorList>
    </citation>
    <scope>NUCLEOTIDE SEQUENCE [LARGE SCALE GENOMIC DNA]</scope>
    <source>
        <strain evidence="10 11">PMC-11-5</strain>
    </source>
</reference>
<dbReference type="GO" id="GO:0000036">
    <property type="term" value="F:acyl carrier activity"/>
    <property type="evidence" value="ECO:0007669"/>
    <property type="project" value="TreeGrafter"/>
</dbReference>
<evidence type="ECO:0000259" key="9">
    <source>
        <dbReference type="Pfam" id="PF20791"/>
    </source>
</evidence>
<dbReference type="Pfam" id="PF01643">
    <property type="entry name" value="Acyl-ACP_TE"/>
    <property type="match status" value="1"/>
</dbReference>
<dbReference type="SUPFAM" id="SSF54637">
    <property type="entry name" value="Thioesterase/thiol ester dehydrase-isomerase"/>
    <property type="match status" value="2"/>
</dbReference>
<sequence length="247" mass="29258">MAAKYTIPHEVTYYECDVNRTMKLSTMIAIVIKVSEEQSDVLNRGNDYIQQFGVTWVITHYEIFVSRLPEANEKIQVTTQAMEYNKYFCYRNFWITTESGEELVRIESIFSLMNYTTRKISSVSEEIIAPFESEKITKIKRPPKIEPLEDPNTVPFRVRFYDIDSNHHVNNAVYLNWFIDGLGYDFLTSYEPEYMNIRFDKEVEYGNQIESLFEIDDQQEGKKKTRHAIQIAGETYCEAQILWRKRL</sequence>
<evidence type="ECO:0000313" key="10">
    <source>
        <dbReference type="EMBL" id="KFN92327.1"/>
    </source>
</evidence>
<keyword evidence="2" id="KW-0444">Lipid biosynthesis</keyword>
<dbReference type="EMBL" id="JPVU01000100">
    <property type="protein sequence ID" value="KFN92327.1"/>
    <property type="molecule type" value="Genomic_DNA"/>
</dbReference>
<dbReference type="RefSeq" id="WP_028790242.1">
    <property type="nucleotide sequence ID" value="NZ_JPVU01000100.1"/>
</dbReference>
<accession>A0A091C843</accession>
<dbReference type="OrthoDB" id="9801517at2"/>
<dbReference type="Pfam" id="PF20791">
    <property type="entry name" value="Acyl-ACP_TE_C"/>
    <property type="match status" value="1"/>
</dbReference>
<proteinExistence type="inferred from homology"/>
<gene>
    <name evidence="10" type="ORF">TMUPMC115_0986</name>
</gene>
<dbReference type="PANTHER" id="PTHR31727">
    <property type="entry name" value="OLEOYL-ACYL CARRIER PROTEIN THIOESTERASE 1, CHLOROPLASTIC"/>
    <property type="match status" value="1"/>
</dbReference>
<dbReference type="AlphaFoldDB" id="A0A091C843"/>
<dbReference type="EC" id="3.1.2.-" evidence="10"/>
<evidence type="ECO:0000256" key="5">
    <source>
        <dbReference type="ARBA" id="ARBA00022946"/>
    </source>
</evidence>
<evidence type="ECO:0000313" key="11">
    <source>
        <dbReference type="Proteomes" id="UP000029380"/>
    </source>
</evidence>
<evidence type="ECO:0000256" key="4">
    <source>
        <dbReference type="ARBA" id="ARBA00022832"/>
    </source>
</evidence>
<keyword evidence="6" id="KW-0443">Lipid metabolism</keyword>
<dbReference type="InterPro" id="IPR045023">
    <property type="entry name" value="FATA/B"/>
</dbReference>
<dbReference type="Proteomes" id="UP000029380">
    <property type="component" value="Unassembled WGS sequence"/>
</dbReference>
<organism evidence="10 11">
    <name type="scientific">Tetragenococcus muriaticus PMC-11-5</name>
    <dbReference type="NCBI Taxonomy" id="1302649"/>
    <lineage>
        <taxon>Bacteria</taxon>
        <taxon>Bacillati</taxon>
        <taxon>Bacillota</taxon>
        <taxon>Bacilli</taxon>
        <taxon>Lactobacillales</taxon>
        <taxon>Enterococcaceae</taxon>
        <taxon>Tetragenococcus</taxon>
    </lineage>
</organism>
<keyword evidence="4" id="KW-0276">Fatty acid metabolism</keyword>
<comment type="similarity">
    <text evidence="1">Belongs to the acyl-ACP thioesterase family.</text>
</comment>
<dbReference type="PATRIC" id="fig|1302649.3.peg.987"/>
<dbReference type="InterPro" id="IPR029069">
    <property type="entry name" value="HotDog_dom_sf"/>
</dbReference>
<feature type="domain" description="Acyl-ACP thioesterase N-terminal hotdog" evidence="8">
    <location>
        <begin position="4"/>
        <end position="131"/>
    </location>
</feature>
<comment type="caution">
    <text evidence="10">The sequence shown here is derived from an EMBL/GenBank/DDBJ whole genome shotgun (WGS) entry which is preliminary data.</text>
</comment>
<evidence type="ECO:0000256" key="3">
    <source>
        <dbReference type="ARBA" id="ARBA00022801"/>
    </source>
</evidence>
<keyword evidence="7" id="KW-0275">Fatty acid biosynthesis</keyword>
<evidence type="ECO:0000256" key="6">
    <source>
        <dbReference type="ARBA" id="ARBA00023098"/>
    </source>
</evidence>
<evidence type="ECO:0000256" key="2">
    <source>
        <dbReference type="ARBA" id="ARBA00022516"/>
    </source>
</evidence>